<dbReference type="GO" id="GO:0003824">
    <property type="term" value="F:catalytic activity"/>
    <property type="evidence" value="ECO:0007669"/>
    <property type="project" value="UniProtKB-ARBA"/>
</dbReference>
<reference evidence="2 3" key="1">
    <citation type="journal article" date="2019" name="Nat. Med.">
        <title>A library of human gut bacterial isolates paired with longitudinal multiomics data enables mechanistic microbiome research.</title>
        <authorList>
            <person name="Poyet M."/>
            <person name="Groussin M."/>
            <person name="Gibbons S.M."/>
            <person name="Avila-Pacheco J."/>
            <person name="Jiang X."/>
            <person name="Kearney S.M."/>
            <person name="Perrotta A.R."/>
            <person name="Berdy B."/>
            <person name="Zhao S."/>
            <person name="Lieberman T.D."/>
            <person name="Swanson P.K."/>
            <person name="Smith M."/>
            <person name="Roesemann S."/>
            <person name="Alexander J.E."/>
            <person name="Rich S.A."/>
            <person name="Livny J."/>
            <person name="Vlamakis H."/>
            <person name="Clish C."/>
            <person name="Bullock K."/>
            <person name="Deik A."/>
            <person name="Scott J."/>
            <person name="Pierce K.A."/>
            <person name="Xavier R.J."/>
            <person name="Alm E.J."/>
        </authorList>
    </citation>
    <scope>NUCLEOTIDE SEQUENCE [LARGE SCALE GENOMIC DNA]</scope>
    <source>
        <strain evidence="2 3">BIOML-A198</strain>
    </source>
</reference>
<dbReference type="PANTHER" id="PTHR10885:SF0">
    <property type="entry name" value="ISOPENTENYL-DIPHOSPHATE DELTA-ISOMERASE"/>
    <property type="match status" value="1"/>
</dbReference>
<name>A0A9X4XCI6_9FIRM</name>
<dbReference type="PROSITE" id="PS51462">
    <property type="entry name" value="NUDIX"/>
    <property type="match status" value="1"/>
</dbReference>
<protein>
    <submittedName>
        <fullName evidence="2">NUDIX domain-containing protein</fullName>
    </submittedName>
</protein>
<dbReference type="OrthoDB" id="9786032at2"/>
<organism evidence="2 3">
    <name type="scientific">Turicibacter sanguinis</name>
    <dbReference type="NCBI Taxonomy" id="154288"/>
    <lineage>
        <taxon>Bacteria</taxon>
        <taxon>Bacillati</taxon>
        <taxon>Bacillota</taxon>
        <taxon>Erysipelotrichia</taxon>
        <taxon>Erysipelotrichales</taxon>
        <taxon>Turicibacteraceae</taxon>
        <taxon>Turicibacter</taxon>
    </lineage>
</organism>
<feature type="domain" description="Nudix hydrolase" evidence="1">
    <location>
        <begin position="30"/>
        <end position="159"/>
    </location>
</feature>
<dbReference type="SUPFAM" id="SSF55811">
    <property type="entry name" value="Nudix"/>
    <property type="match status" value="1"/>
</dbReference>
<dbReference type="InterPro" id="IPR000086">
    <property type="entry name" value="NUDIX_hydrolase_dom"/>
</dbReference>
<proteinExistence type="predicted"/>
<dbReference type="RefSeq" id="WP_006785450.1">
    <property type="nucleotide sequence ID" value="NZ_CAJJOK010000016.1"/>
</dbReference>
<sequence length="174" mass="20301">MIIEIWDLYTQDRIKTDKTMIRGQKIIPGLYRLVVHVCIFNSQGEMLIQQRQPFKSGWSNRWDVTVGGSAISGDTSQSAAEREVYEEIGYRLSLDGIRPALTINFDDGFDDFYLIQQDLEIDALKLQYEEVQSVKWASRDEILKMIQEEIFIPYQPSLIDLLFFMRDKKGAHTR</sequence>
<dbReference type="EMBL" id="WMQE01000009">
    <property type="protein sequence ID" value="MTK20899.1"/>
    <property type="molecule type" value="Genomic_DNA"/>
</dbReference>
<dbReference type="Proteomes" id="UP000487649">
    <property type="component" value="Unassembled WGS sequence"/>
</dbReference>
<dbReference type="CDD" id="cd04693">
    <property type="entry name" value="NUDIX_Hydrolase"/>
    <property type="match status" value="1"/>
</dbReference>
<dbReference type="Pfam" id="PF00293">
    <property type="entry name" value="NUDIX"/>
    <property type="match status" value="1"/>
</dbReference>
<evidence type="ECO:0000313" key="2">
    <source>
        <dbReference type="EMBL" id="MTK20899.1"/>
    </source>
</evidence>
<comment type="caution">
    <text evidence="2">The sequence shown here is derived from an EMBL/GenBank/DDBJ whole genome shotgun (WGS) entry which is preliminary data.</text>
</comment>
<dbReference type="InterPro" id="IPR015797">
    <property type="entry name" value="NUDIX_hydrolase-like_dom_sf"/>
</dbReference>
<dbReference type="PANTHER" id="PTHR10885">
    <property type="entry name" value="ISOPENTENYL-DIPHOSPHATE DELTA-ISOMERASE"/>
    <property type="match status" value="1"/>
</dbReference>
<accession>A0A9X4XCI6</accession>
<dbReference type="GeneID" id="60057441"/>
<gene>
    <name evidence="2" type="ORF">GMA92_05635</name>
</gene>
<dbReference type="Gene3D" id="3.90.79.10">
    <property type="entry name" value="Nucleoside Triphosphate Pyrophosphohydrolase"/>
    <property type="match status" value="1"/>
</dbReference>
<evidence type="ECO:0000259" key="1">
    <source>
        <dbReference type="PROSITE" id="PS51462"/>
    </source>
</evidence>
<dbReference type="AlphaFoldDB" id="A0A9X4XCI6"/>
<evidence type="ECO:0000313" key="3">
    <source>
        <dbReference type="Proteomes" id="UP000487649"/>
    </source>
</evidence>